<accession>A0A9W9G5X2</accession>
<evidence type="ECO:0000256" key="1">
    <source>
        <dbReference type="SAM" id="MobiDB-lite"/>
    </source>
</evidence>
<comment type="caution">
    <text evidence="2">The sequence shown here is derived from an EMBL/GenBank/DDBJ whole genome shotgun (WGS) entry which is preliminary data.</text>
</comment>
<feature type="compositionally biased region" description="Polar residues" evidence="1">
    <location>
        <begin position="1"/>
        <end position="23"/>
    </location>
</feature>
<protein>
    <submittedName>
        <fullName evidence="2">Uncharacterized protein</fullName>
    </submittedName>
</protein>
<dbReference type="RefSeq" id="XP_056515401.1">
    <property type="nucleotide sequence ID" value="XM_056652134.1"/>
</dbReference>
<name>A0A9W9G5X2_9EURO</name>
<reference evidence="2" key="2">
    <citation type="journal article" date="2023" name="IMA Fungus">
        <title>Comparative genomic study of the Penicillium genus elucidates a diverse pangenome and 15 lateral gene transfer events.</title>
        <authorList>
            <person name="Petersen C."/>
            <person name="Sorensen T."/>
            <person name="Nielsen M.R."/>
            <person name="Sondergaard T.E."/>
            <person name="Sorensen J.L."/>
            <person name="Fitzpatrick D.A."/>
            <person name="Frisvad J.C."/>
            <person name="Nielsen K.L."/>
        </authorList>
    </citation>
    <scope>NUCLEOTIDE SEQUENCE</scope>
    <source>
        <strain evidence="2">IBT 34128</strain>
    </source>
</reference>
<organism evidence="2 3">
    <name type="scientific">Penicillium alfredii</name>
    <dbReference type="NCBI Taxonomy" id="1506179"/>
    <lineage>
        <taxon>Eukaryota</taxon>
        <taxon>Fungi</taxon>
        <taxon>Dikarya</taxon>
        <taxon>Ascomycota</taxon>
        <taxon>Pezizomycotina</taxon>
        <taxon>Eurotiomycetes</taxon>
        <taxon>Eurotiomycetidae</taxon>
        <taxon>Eurotiales</taxon>
        <taxon>Aspergillaceae</taxon>
        <taxon>Penicillium</taxon>
    </lineage>
</organism>
<feature type="region of interest" description="Disordered" evidence="1">
    <location>
        <begin position="49"/>
        <end position="146"/>
    </location>
</feature>
<dbReference type="EMBL" id="JAPMSZ010000002">
    <property type="protein sequence ID" value="KAJ5111922.1"/>
    <property type="molecule type" value="Genomic_DNA"/>
</dbReference>
<feature type="compositionally biased region" description="Basic and acidic residues" evidence="1">
    <location>
        <begin position="71"/>
        <end position="81"/>
    </location>
</feature>
<feature type="region of interest" description="Disordered" evidence="1">
    <location>
        <begin position="1"/>
        <end position="29"/>
    </location>
</feature>
<evidence type="ECO:0000313" key="3">
    <source>
        <dbReference type="Proteomes" id="UP001141434"/>
    </source>
</evidence>
<dbReference type="AlphaFoldDB" id="A0A9W9G5X2"/>
<sequence length="146" mass="16077">MEPPNSTQRKTESAGFTSATSPPRTEKPSFNIWFRSASNECSVGAQRYADHARAGSHQWSKPQGEAQTRADASDEFRDFHGTKGSNTVGWRAADTKTGRATPSSGRTLRQQNVPFGNLRPKSTYESFKESMKSQGPASPDLPKKRN</sequence>
<keyword evidence="3" id="KW-1185">Reference proteome</keyword>
<evidence type="ECO:0000313" key="2">
    <source>
        <dbReference type="EMBL" id="KAJ5111922.1"/>
    </source>
</evidence>
<reference evidence="2" key="1">
    <citation type="submission" date="2022-11" db="EMBL/GenBank/DDBJ databases">
        <authorList>
            <person name="Petersen C."/>
        </authorList>
    </citation>
    <scope>NUCLEOTIDE SEQUENCE</scope>
    <source>
        <strain evidence="2">IBT 34128</strain>
    </source>
</reference>
<proteinExistence type="predicted"/>
<dbReference type="GeneID" id="81391302"/>
<gene>
    <name evidence="2" type="ORF">NUU61_001552</name>
</gene>
<feature type="compositionally biased region" description="Polar residues" evidence="1">
    <location>
        <begin position="98"/>
        <end position="114"/>
    </location>
</feature>
<dbReference type="Proteomes" id="UP001141434">
    <property type="component" value="Unassembled WGS sequence"/>
</dbReference>